<comment type="function">
    <text evidence="1">Broad specificity carboxypetidase that releases amino acids sequentially from the C-terminus, including neutral, aromatic, polar and basic residues.</text>
</comment>
<dbReference type="Pfam" id="PF02074">
    <property type="entry name" value="Peptidase_M32"/>
    <property type="match status" value="1"/>
</dbReference>
<name>A0AA96GMZ5_9BACT</name>
<proteinExistence type="inferred from homology"/>
<comment type="catalytic activity">
    <reaction evidence="1">
        <text>Release of a C-terminal amino acid with broad specificity, except for -Pro.</text>
        <dbReference type="EC" id="3.4.17.19"/>
    </reaction>
</comment>
<feature type="binding site" evidence="2">
    <location>
        <position position="264"/>
    </location>
    <ligand>
        <name>Zn(2+)</name>
        <dbReference type="ChEBI" id="CHEBI:29105"/>
        <note>catalytic</note>
    </ligand>
</feature>
<dbReference type="PANTHER" id="PTHR34217:SF1">
    <property type="entry name" value="CARBOXYPEPTIDASE 1"/>
    <property type="match status" value="1"/>
</dbReference>
<evidence type="ECO:0000256" key="3">
    <source>
        <dbReference type="PIRSR" id="PIRSR006615-2"/>
    </source>
</evidence>
<keyword evidence="1 4" id="KW-0121">Carboxypeptidase</keyword>
<accession>A0AA96GMZ5</accession>
<feature type="active site" description="Proton donor/acceptor" evidence="3">
    <location>
        <position position="261"/>
    </location>
</feature>
<sequence>MTTAAWDELSQQIAELDTLAGIGGLLGWDQQVTMPSGSAGGRAQQSELIGRLYHEQATSARLGELIEAVAALPDSTPEQQAAVRNMRRTYRRATCVPSKLASRIAKASASGVAAWGEAKKEKNYGLFAESLQTNVDLALERAQAIDSNRHPYDVLLEDYDPGTTVEDLRRMFGALQQGLSDIRRQALARKESVAFNDYFDKATQLAMHQDIVKAVGYDTTRGALHEAEHPFSCRVGSGDVRIATHVHERDLLSGLAATMHELGHALYEQGIPEGQGGSAVYAATSTGMHESQSRLWENMIGRSRGFYRWLRPVFARHFPDKAFDPELVFLVSNRVTSGSIRIFAEEVSYNLHIIFRFEMEVALLERRITVEDVPAEWTRLSEQFLGVRPKDDAEGVLQDAHWAGGAFGYFPSYTLGNLYAASLFAVLRKSFPDLEHRIEEGDFVTILKFLRERIHRQGHLHETPDLLQKAVGTRDHVEDLLSYLRERYVDP</sequence>
<dbReference type="EMBL" id="CP116968">
    <property type="protein sequence ID" value="WNM61174.1"/>
    <property type="molecule type" value="Genomic_DNA"/>
</dbReference>
<evidence type="ECO:0000256" key="2">
    <source>
        <dbReference type="PIRSR" id="PIRSR006615-1"/>
    </source>
</evidence>
<organism evidence="4 5">
    <name type="scientific">Candidatus Nitrospira neomarina</name>
    <dbReference type="NCBI Taxonomy" id="3020899"/>
    <lineage>
        <taxon>Bacteria</taxon>
        <taxon>Pseudomonadati</taxon>
        <taxon>Nitrospirota</taxon>
        <taxon>Nitrospiria</taxon>
        <taxon>Nitrospirales</taxon>
        <taxon>Nitrospiraceae</taxon>
        <taxon>Nitrospira</taxon>
    </lineage>
</organism>
<dbReference type="AlphaFoldDB" id="A0AA96GMZ5"/>
<dbReference type="SUPFAM" id="SSF55486">
    <property type="entry name" value="Metalloproteases ('zincins'), catalytic domain"/>
    <property type="match status" value="1"/>
</dbReference>
<dbReference type="KEGG" id="nneo:PQG83_15625"/>
<evidence type="ECO:0000313" key="4">
    <source>
        <dbReference type="EMBL" id="WNM61174.1"/>
    </source>
</evidence>
<dbReference type="PRINTS" id="PR00998">
    <property type="entry name" value="CRBOXYPTASET"/>
</dbReference>
<keyword evidence="2" id="KW-0862">Zinc</keyword>
<dbReference type="Proteomes" id="UP001302494">
    <property type="component" value="Chromosome"/>
</dbReference>
<dbReference type="GO" id="GO:0006508">
    <property type="term" value="P:proteolysis"/>
    <property type="evidence" value="ECO:0007669"/>
    <property type="project" value="UniProtKB-UniRule"/>
</dbReference>
<dbReference type="EC" id="3.4.17.19" evidence="1"/>
<dbReference type="PIRSF" id="PIRSF006615">
    <property type="entry name" value="Zn_crbxpep_Taq"/>
    <property type="match status" value="1"/>
</dbReference>
<feature type="binding site" evidence="2">
    <location>
        <position position="290"/>
    </location>
    <ligand>
        <name>Zn(2+)</name>
        <dbReference type="ChEBI" id="CHEBI:29105"/>
        <note>catalytic</note>
    </ligand>
</feature>
<feature type="binding site" evidence="2">
    <location>
        <position position="260"/>
    </location>
    <ligand>
        <name>Zn(2+)</name>
        <dbReference type="ChEBI" id="CHEBI:29105"/>
        <note>catalytic</note>
    </ligand>
</feature>
<evidence type="ECO:0000313" key="5">
    <source>
        <dbReference type="Proteomes" id="UP001302494"/>
    </source>
</evidence>
<keyword evidence="5" id="KW-1185">Reference proteome</keyword>
<comment type="cofactor">
    <cofactor evidence="2">
        <name>Zn(2+)</name>
        <dbReference type="ChEBI" id="CHEBI:29105"/>
    </cofactor>
    <text evidence="2">Binds 1 zinc ion per subunit.</text>
</comment>
<reference evidence="4 5" key="1">
    <citation type="submission" date="2023-01" db="EMBL/GenBank/DDBJ databases">
        <title>Cultivation and genomic characterization of new, ubiquitous marine nitrite-oxidizing bacteria from the Nitrospirales.</title>
        <authorList>
            <person name="Mueller A.J."/>
            <person name="Daebeler A."/>
            <person name="Herbold C.W."/>
            <person name="Kirkegaard R.H."/>
            <person name="Daims H."/>
        </authorList>
    </citation>
    <scope>NUCLEOTIDE SEQUENCE [LARGE SCALE GENOMIC DNA]</scope>
    <source>
        <strain evidence="4 5">DK</strain>
    </source>
</reference>
<evidence type="ECO:0000256" key="1">
    <source>
        <dbReference type="PIRNR" id="PIRNR006615"/>
    </source>
</evidence>
<gene>
    <name evidence="4" type="ORF">PQG83_15625</name>
</gene>
<keyword evidence="1" id="KW-0645">Protease</keyword>
<dbReference type="Gene3D" id="1.10.1370.30">
    <property type="match status" value="1"/>
</dbReference>
<dbReference type="PANTHER" id="PTHR34217">
    <property type="entry name" value="METAL-DEPENDENT CARBOXYPEPTIDASE"/>
    <property type="match status" value="1"/>
</dbReference>
<comment type="similarity">
    <text evidence="1">Belongs to the peptidase M32 family.</text>
</comment>
<dbReference type="CDD" id="cd06460">
    <property type="entry name" value="M32_Taq"/>
    <property type="match status" value="1"/>
</dbReference>
<dbReference type="RefSeq" id="WP_312742940.1">
    <property type="nucleotide sequence ID" value="NZ_CP116968.1"/>
</dbReference>
<protein>
    <recommendedName>
        <fullName evidence="1">Metal-dependent carboxypeptidase</fullName>
        <ecNumber evidence="1">3.4.17.19</ecNumber>
    </recommendedName>
</protein>
<keyword evidence="1" id="KW-0482">Metalloprotease</keyword>
<keyword evidence="1" id="KW-0378">Hydrolase</keyword>
<keyword evidence="1 2" id="KW-0479">Metal-binding</keyword>
<dbReference type="GO" id="GO:0046872">
    <property type="term" value="F:metal ion binding"/>
    <property type="evidence" value="ECO:0007669"/>
    <property type="project" value="UniProtKB-KW"/>
</dbReference>
<dbReference type="GO" id="GO:0004181">
    <property type="term" value="F:metallocarboxypeptidase activity"/>
    <property type="evidence" value="ECO:0007669"/>
    <property type="project" value="UniProtKB-UniRule"/>
</dbReference>
<dbReference type="InterPro" id="IPR001333">
    <property type="entry name" value="Peptidase_M32_Taq"/>
</dbReference>
<dbReference type="PROSITE" id="PS52034">
    <property type="entry name" value="PEPTIDASE_M32"/>
    <property type="match status" value="1"/>
</dbReference>